<reference evidence="1 2" key="1">
    <citation type="journal article" date="2018" name="Front. Plant Sci.">
        <title>Red Clover (Trifolium pratense) and Zigzag Clover (T. medium) - A Picture of Genomic Similarities and Differences.</title>
        <authorList>
            <person name="Dluhosova J."/>
            <person name="Istvanek J."/>
            <person name="Nedelnik J."/>
            <person name="Repkova J."/>
        </authorList>
    </citation>
    <scope>NUCLEOTIDE SEQUENCE [LARGE SCALE GENOMIC DNA]</scope>
    <source>
        <strain evidence="2">cv. 10/8</strain>
        <tissue evidence="1">Leaf</tissue>
    </source>
</reference>
<organism evidence="1 2">
    <name type="scientific">Trifolium medium</name>
    <dbReference type="NCBI Taxonomy" id="97028"/>
    <lineage>
        <taxon>Eukaryota</taxon>
        <taxon>Viridiplantae</taxon>
        <taxon>Streptophyta</taxon>
        <taxon>Embryophyta</taxon>
        <taxon>Tracheophyta</taxon>
        <taxon>Spermatophyta</taxon>
        <taxon>Magnoliopsida</taxon>
        <taxon>eudicotyledons</taxon>
        <taxon>Gunneridae</taxon>
        <taxon>Pentapetalae</taxon>
        <taxon>rosids</taxon>
        <taxon>fabids</taxon>
        <taxon>Fabales</taxon>
        <taxon>Fabaceae</taxon>
        <taxon>Papilionoideae</taxon>
        <taxon>50 kb inversion clade</taxon>
        <taxon>NPAAA clade</taxon>
        <taxon>Hologalegina</taxon>
        <taxon>IRL clade</taxon>
        <taxon>Trifolieae</taxon>
        <taxon>Trifolium</taxon>
    </lineage>
</organism>
<protein>
    <submittedName>
        <fullName evidence="1">Uncharacterized protein</fullName>
    </submittedName>
</protein>
<sequence length="112" mass="13083">MANKNVIQRRHVHQRLGYKATFVPSNKAPVNQWFHGQQLPPNRRFIEKGSSSNNKPKNYVEAKKYAYKSNCMGRNPMIRTQWRKHQHQKKLALQAMQNSADNKGQQVVEIAK</sequence>
<feature type="non-terminal residue" evidence="1">
    <location>
        <position position="112"/>
    </location>
</feature>
<proteinExistence type="predicted"/>
<name>A0A392RQG6_9FABA</name>
<accession>A0A392RQG6</accession>
<keyword evidence="2" id="KW-1185">Reference proteome</keyword>
<evidence type="ECO:0000313" key="1">
    <source>
        <dbReference type="EMBL" id="MCI38447.1"/>
    </source>
</evidence>
<comment type="caution">
    <text evidence="1">The sequence shown here is derived from an EMBL/GenBank/DDBJ whole genome shotgun (WGS) entry which is preliminary data.</text>
</comment>
<dbReference type="Proteomes" id="UP000265520">
    <property type="component" value="Unassembled WGS sequence"/>
</dbReference>
<dbReference type="AlphaFoldDB" id="A0A392RQG6"/>
<evidence type="ECO:0000313" key="2">
    <source>
        <dbReference type="Proteomes" id="UP000265520"/>
    </source>
</evidence>
<dbReference type="EMBL" id="LXQA010256101">
    <property type="protein sequence ID" value="MCI38447.1"/>
    <property type="molecule type" value="Genomic_DNA"/>
</dbReference>